<evidence type="ECO:0000313" key="3">
    <source>
        <dbReference type="Proteomes" id="UP000799764"/>
    </source>
</evidence>
<feature type="region of interest" description="Disordered" evidence="1">
    <location>
        <begin position="112"/>
        <end position="155"/>
    </location>
</feature>
<feature type="compositionally biased region" description="Polar residues" evidence="1">
    <location>
        <begin position="75"/>
        <end position="84"/>
    </location>
</feature>
<dbReference type="AlphaFoldDB" id="A0A9P4U898"/>
<keyword evidence="3" id="KW-1185">Reference proteome</keyword>
<name>A0A9P4U898_9PLEO</name>
<gene>
    <name evidence="2" type="ORF">P171DRAFT_447805</name>
</gene>
<evidence type="ECO:0000256" key="1">
    <source>
        <dbReference type="SAM" id="MobiDB-lite"/>
    </source>
</evidence>
<protein>
    <submittedName>
        <fullName evidence="2">Uncharacterized protein</fullName>
    </submittedName>
</protein>
<comment type="caution">
    <text evidence="2">The sequence shown here is derived from an EMBL/GenBank/DDBJ whole genome shotgun (WGS) entry which is preliminary data.</text>
</comment>
<dbReference type="Proteomes" id="UP000799764">
    <property type="component" value="Unassembled WGS sequence"/>
</dbReference>
<organism evidence="2 3">
    <name type="scientific">Karstenula rhodostoma CBS 690.94</name>
    <dbReference type="NCBI Taxonomy" id="1392251"/>
    <lineage>
        <taxon>Eukaryota</taxon>
        <taxon>Fungi</taxon>
        <taxon>Dikarya</taxon>
        <taxon>Ascomycota</taxon>
        <taxon>Pezizomycotina</taxon>
        <taxon>Dothideomycetes</taxon>
        <taxon>Pleosporomycetidae</taxon>
        <taxon>Pleosporales</taxon>
        <taxon>Massarineae</taxon>
        <taxon>Didymosphaeriaceae</taxon>
        <taxon>Karstenula</taxon>
    </lineage>
</organism>
<feature type="region of interest" description="Disordered" evidence="1">
    <location>
        <begin position="75"/>
        <end position="99"/>
    </location>
</feature>
<sequence length="185" mass="19268">MARMPRSSLLYCYRPPACSASAANTLALALALATALVALAATPVLRGRVAGAAGRPRRRFALLLGLSQVTPPCSARLASQQHPGTPTPHASALPPRSPSNTLRSASMVLSFGRAKPGDPNGPVRRAREVTLPASPKRLSKAPLASPPPSPCAPWLHGSRRRASLRLELAPMQAPMTLTTALVASP</sequence>
<proteinExistence type="predicted"/>
<accession>A0A9P4U898</accession>
<dbReference type="EMBL" id="MU001508">
    <property type="protein sequence ID" value="KAF2439822.1"/>
    <property type="molecule type" value="Genomic_DNA"/>
</dbReference>
<reference evidence="2" key="1">
    <citation type="journal article" date="2020" name="Stud. Mycol.">
        <title>101 Dothideomycetes genomes: a test case for predicting lifestyles and emergence of pathogens.</title>
        <authorList>
            <person name="Haridas S."/>
            <person name="Albert R."/>
            <person name="Binder M."/>
            <person name="Bloem J."/>
            <person name="Labutti K."/>
            <person name="Salamov A."/>
            <person name="Andreopoulos B."/>
            <person name="Baker S."/>
            <person name="Barry K."/>
            <person name="Bills G."/>
            <person name="Bluhm B."/>
            <person name="Cannon C."/>
            <person name="Castanera R."/>
            <person name="Culley D."/>
            <person name="Daum C."/>
            <person name="Ezra D."/>
            <person name="Gonzalez J."/>
            <person name="Henrissat B."/>
            <person name="Kuo A."/>
            <person name="Liang C."/>
            <person name="Lipzen A."/>
            <person name="Lutzoni F."/>
            <person name="Magnuson J."/>
            <person name="Mondo S."/>
            <person name="Nolan M."/>
            <person name="Ohm R."/>
            <person name="Pangilinan J."/>
            <person name="Park H.-J."/>
            <person name="Ramirez L."/>
            <person name="Alfaro M."/>
            <person name="Sun H."/>
            <person name="Tritt A."/>
            <person name="Yoshinaga Y."/>
            <person name="Zwiers L.-H."/>
            <person name="Turgeon B."/>
            <person name="Goodwin S."/>
            <person name="Spatafora J."/>
            <person name="Crous P."/>
            <person name="Grigoriev I."/>
        </authorList>
    </citation>
    <scope>NUCLEOTIDE SEQUENCE</scope>
    <source>
        <strain evidence="2">CBS 690.94</strain>
    </source>
</reference>
<evidence type="ECO:0000313" key="2">
    <source>
        <dbReference type="EMBL" id="KAF2439822.1"/>
    </source>
</evidence>